<accession>A0A2S6N186</accession>
<dbReference type="OrthoDB" id="5297879at2"/>
<dbReference type="EMBL" id="NHSJ01000111">
    <property type="protein sequence ID" value="PPQ28393.1"/>
    <property type="molecule type" value="Genomic_DNA"/>
</dbReference>
<proteinExistence type="inferred from homology"/>
<dbReference type="GO" id="GO:0003680">
    <property type="term" value="F:minor groove of adenine-thymine-rich DNA binding"/>
    <property type="evidence" value="ECO:0007669"/>
    <property type="project" value="TreeGrafter"/>
</dbReference>
<feature type="domain" description="DNA-binding protein H-NS-like C-terminal" evidence="5">
    <location>
        <begin position="64"/>
        <end position="109"/>
    </location>
</feature>
<dbReference type="GO" id="GO:0009295">
    <property type="term" value="C:nucleoid"/>
    <property type="evidence" value="ECO:0007669"/>
    <property type="project" value="UniProtKB-SubCell"/>
</dbReference>
<dbReference type="InterPro" id="IPR027444">
    <property type="entry name" value="H-NS_C_dom"/>
</dbReference>
<keyword evidence="3" id="KW-0963">Cytoplasm</keyword>
<evidence type="ECO:0000259" key="5">
    <source>
        <dbReference type="SMART" id="SM00528"/>
    </source>
</evidence>
<evidence type="ECO:0000256" key="2">
    <source>
        <dbReference type="ARBA" id="ARBA00010610"/>
    </source>
</evidence>
<evidence type="ECO:0000256" key="1">
    <source>
        <dbReference type="ARBA" id="ARBA00004453"/>
    </source>
</evidence>
<evidence type="ECO:0000313" key="6">
    <source>
        <dbReference type="EMBL" id="PPQ28393.1"/>
    </source>
</evidence>
<reference evidence="6 7" key="1">
    <citation type="journal article" date="2018" name="Arch. Microbiol.">
        <title>New insights into the metabolic potential of the phototrophic purple bacterium Rhodopila globiformis DSM 161(T) from its draft genome sequence and evidence for a vanadium-dependent nitrogenase.</title>
        <authorList>
            <person name="Imhoff J.F."/>
            <person name="Rahn T."/>
            <person name="Kunzel S."/>
            <person name="Neulinger S.C."/>
        </authorList>
    </citation>
    <scope>NUCLEOTIDE SEQUENCE [LARGE SCALE GENOMIC DNA]</scope>
    <source>
        <strain evidence="6 7">DSM 16996</strain>
    </source>
</reference>
<dbReference type="SMART" id="SM00528">
    <property type="entry name" value="HNS"/>
    <property type="match status" value="1"/>
</dbReference>
<keyword evidence="7" id="KW-1185">Reference proteome</keyword>
<dbReference type="PANTHER" id="PTHR38097">
    <property type="match status" value="1"/>
</dbReference>
<name>A0A2S6N186_9HYPH</name>
<comment type="similarity">
    <text evidence="2">Belongs to the histone-like protein H-NS family.</text>
</comment>
<sequence>MRVSDLKALSFYDLWRLHEELTKVLAEKLVAEKLELDRRLVLLRQSHFGSEPSGAEGETESDATPKHGKLPPKYRNDSAAGETWTGRGKRPRWLVEAVKLGRNLEDFRIGEATQKADENKK</sequence>
<keyword evidence="4" id="KW-0238">DNA-binding</keyword>
<dbReference type="Gene3D" id="4.10.430.10">
    <property type="entry name" value="Histone-like protein H-NS, C-terminal domain"/>
    <property type="match status" value="1"/>
</dbReference>
<dbReference type="AlphaFoldDB" id="A0A2S6N186"/>
<dbReference type="RefSeq" id="WP_104509244.1">
    <property type="nucleotide sequence ID" value="NZ_JACIGC010000026.1"/>
</dbReference>
<evidence type="ECO:0000256" key="4">
    <source>
        <dbReference type="ARBA" id="ARBA00023125"/>
    </source>
</evidence>
<dbReference type="GO" id="GO:0000976">
    <property type="term" value="F:transcription cis-regulatory region binding"/>
    <property type="evidence" value="ECO:0007669"/>
    <property type="project" value="TreeGrafter"/>
</dbReference>
<dbReference type="PANTHER" id="PTHR38097:SF2">
    <property type="entry name" value="DNA-BINDING PROTEIN STPA"/>
    <property type="match status" value="1"/>
</dbReference>
<dbReference type="Pfam" id="PF00816">
    <property type="entry name" value="Histone_HNS"/>
    <property type="match status" value="1"/>
</dbReference>
<gene>
    <name evidence="6" type="ORF">CCR94_18100</name>
</gene>
<comment type="caution">
    <text evidence="6">The sequence shown here is derived from an EMBL/GenBank/DDBJ whole genome shotgun (WGS) entry which is preliminary data.</text>
</comment>
<dbReference type="GO" id="GO:0032993">
    <property type="term" value="C:protein-DNA complex"/>
    <property type="evidence" value="ECO:0007669"/>
    <property type="project" value="TreeGrafter"/>
</dbReference>
<dbReference type="InterPro" id="IPR037150">
    <property type="entry name" value="H-NS_C_dom_sf"/>
</dbReference>
<organism evidence="6 7">
    <name type="scientific">Rhodoblastus sphagnicola</name>
    <dbReference type="NCBI Taxonomy" id="333368"/>
    <lineage>
        <taxon>Bacteria</taxon>
        <taxon>Pseudomonadati</taxon>
        <taxon>Pseudomonadota</taxon>
        <taxon>Alphaproteobacteria</taxon>
        <taxon>Hyphomicrobiales</taxon>
        <taxon>Rhodoblastaceae</taxon>
        <taxon>Rhodoblastus</taxon>
    </lineage>
</organism>
<comment type="subcellular location">
    <subcellularLocation>
        <location evidence="1">Cytoplasm</location>
        <location evidence="1">Nucleoid</location>
    </subcellularLocation>
</comment>
<evidence type="ECO:0000256" key="3">
    <source>
        <dbReference type="ARBA" id="ARBA00022490"/>
    </source>
</evidence>
<dbReference type="GO" id="GO:0005829">
    <property type="term" value="C:cytosol"/>
    <property type="evidence" value="ECO:0007669"/>
    <property type="project" value="TreeGrafter"/>
</dbReference>
<dbReference type="Proteomes" id="UP000239089">
    <property type="component" value="Unassembled WGS sequence"/>
</dbReference>
<protein>
    <recommendedName>
        <fullName evidence="5">DNA-binding protein H-NS-like C-terminal domain-containing protein</fullName>
    </recommendedName>
</protein>
<dbReference type="SUPFAM" id="SSF81273">
    <property type="entry name" value="H-NS histone-like proteins"/>
    <property type="match status" value="1"/>
</dbReference>
<dbReference type="GO" id="GO:0003681">
    <property type="term" value="F:bent DNA binding"/>
    <property type="evidence" value="ECO:0007669"/>
    <property type="project" value="TreeGrafter"/>
</dbReference>
<dbReference type="GO" id="GO:0001217">
    <property type="term" value="F:DNA-binding transcription repressor activity"/>
    <property type="evidence" value="ECO:0007669"/>
    <property type="project" value="TreeGrafter"/>
</dbReference>
<evidence type="ECO:0000313" key="7">
    <source>
        <dbReference type="Proteomes" id="UP000239089"/>
    </source>
</evidence>